<dbReference type="InterPro" id="IPR011708">
    <property type="entry name" value="DNA_pol3_alpha_NTPase_dom"/>
</dbReference>
<dbReference type="InterPro" id="IPR004805">
    <property type="entry name" value="DnaE2/DnaE/PolC"/>
</dbReference>
<name>A0A1G2KYB6_9BACT</name>
<comment type="catalytic activity">
    <reaction evidence="8">
        <text>DNA(n) + a 2'-deoxyribonucleoside 5'-triphosphate = DNA(n+1) + diphosphate</text>
        <dbReference type="Rhea" id="RHEA:22508"/>
        <dbReference type="Rhea" id="RHEA-COMP:17339"/>
        <dbReference type="Rhea" id="RHEA-COMP:17340"/>
        <dbReference type="ChEBI" id="CHEBI:33019"/>
        <dbReference type="ChEBI" id="CHEBI:61560"/>
        <dbReference type="ChEBI" id="CHEBI:173112"/>
        <dbReference type="EC" id="2.7.7.7"/>
    </reaction>
</comment>
<dbReference type="AlphaFoldDB" id="A0A1G2KYB6"/>
<dbReference type="Gene3D" id="1.10.150.870">
    <property type="match status" value="1"/>
</dbReference>
<evidence type="ECO:0000256" key="7">
    <source>
        <dbReference type="ARBA" id="ARBA00022932"/>
    </source>
</evidence>
<dbReference type="InterPro" id="IPR029460">
    <property type="entry name" value="DNAPol_HHH"/>
</dbReference>
<dbReference type="InterPro" id="IPR040982">
    <property type="entry name" value="DNA_pol3_finger"/>
</dbReference>
<feature type="domain" description="Polymerase/histidinol phosphatase N-terminal" evidence="9">
    <location>
        <begin position="4"/>
        <end position="71"/>
    </location>
</feature>
<dbReference type="GO" id="GO:0003887">
    <property type="term" value="F:DNA-directed DNA polymerase activity"/>
    <property type="evidence" value="ECO:0007669"/>
    <property type="project" value="UniProtKB-KW"/>
</dbReference>
<dbReference type="NCBIfam" id="NF004226">
    <property type="entry name" value="PRK05673.1"/>
    <property type="match status" value="1"/>
</dbReference>
<dbReference type="GO" id="GO:0003676">
    <property type="term" value="F:nucleic acid binding"/>
    <property type="evidence" value="ECO:0007669"/>
    <property type="project" value="InterPro"/>
</dbReference>
<evidence type="ECO:0000256" key="5">
    <source>
        <dbReference type="ARBA" id="ARBA00022695"/>
    </source>
</evidence>
<keyword evidence="6" id="KW-0235">DNA replication</keyword>
<evidence type="ECO:0000259" key="9">
    <source>
        <dbReference type="SMART" id="SM00481"/>
    </source>
</evidence>
<dbReference type="PANTHER" id="PTHR32294">
    <property type="entry name" value="DNA POLYMERASE III SUBUNIT ALPHA"/>
    <property type="match status" value="1"/>
</dbReference>
<comment type="subcellular location">
    <subcellularLocation>
        <location evidence="1">Cytoplasm</location>
    </subcellularLocation>
</comment>
<keyword evidence="5" id="KW-0548">Nucleotidyltransferase</keyword>
<dbReference type="NCBIfam" id="NF005298">
    <property type="entry name" value="PRK06826.1"/>
    <property type="match status" value="1"/>
</dbReference>
<dbReference type="CDD" id="cd12113">
    <property type="entry name" value="PHP_PolIIIA_DnaE3"/>
    <property type="match status" value="1"/>
</dbReference>
<evidence type="ECO:0000256" key="6">
    <source>
        <dbReference type="ARBA" id="ARBA00022705"/>
    </source>
</evidence>
<dbReference type="SUPFAM" id="SSF89550">
    <property type="entry name" value="PHP domain-like"/>
    <property type="match status" value="1"/>
</dbReference>
<dbReference type="Pfam" id="PF02811">
    <property type="entry name" value="PHP"/>
    <property type="match status" value="1"/>
</dbReference>
<organism evidence="10 11">
    <name type="scientific">Candidatus Sungbacteria bacterium RIFCSPHIGHO2_02_FULL_51_29</name>
    <dbReference type="NCBI Taxonomy" id="1802273"/>
    <lineage>
        <taxon>Bacteria</taxon>
        <taxon>Candidatus Sungiibacteriota</taxon>
    </lineage>
</organism>
<dbReference type="GO" id="GO:0008408">
    <property type="term" value="F:3'-5' exonuclease activity"/>
    <property type="evidence" value="ECO:0007669"/>
    <property type="project" value="InterPro"/>
</dbReference>
<proteinExistence type="predicted"/>
<keyword evidence="4" id="KW-0808">Transferase</keyword>
<dbReference type="InterPro" id="IPR004013">
    <property type="entry name" value="PHP_dom"/>
</dbReference>
<dbReference type="Proteomes" id="UP000177811">
    <property type="component" value="Unassembled WGS sequence"/>
</dbReference>
<dbReference type="Pfam" id="PF14579">
    <property type="entry name" value="HHH_6"/>
    <property type="match status" value="1"/>
</dbReference>
<dbReference type="InterPro" id="IPR004365">
    <property type="entry name" value="NA-bd_OB_tRNA"/>
</dbReference>
<keyword evidence="7" id="KW-0239">DNA-directed DNA polymerase</keyword>
<gene>
    <name evidence="10" type="ORF">A3C16_00050</name>
</gene>
<evidence type="ECO:0000256" key="3">
    <source>
        <dbReference type="ARBA" id="ARBA00019114"/>
    </source>
</evidence>
<evidence type="ECO:0000256" key="1">
    <source>
        <dbReference type="ARBA" id="ARBA00004496"/>
    </source>
</evidence>
<evidence type="ECO:0000313" key="11">
    <source>
        <dbReference type="Proteomes" id="UP000177811"/>
    </source>
</evidence>
<dbReference type="EMBL" id="MHQL01000014">
    <property type="protein sequence ID" value="OHA03482.1"/>
    <property type="molecule type" value="Genomic_DNA"/>
</dbReference>
<dbReference type="Pfam" id="PF07733">
    <property type="entry name" value="DNA_pol3_alpha"/>
    <property type="match status" value="1"/>
</dbReference>
<dbReference type="Gene3D" id="1.10.10.1600">
    <property type="entry name" value="Bacterial DNA polymerase III alpha subunit, thumb domain"/>
    <property type="match status" value="1"/>
</dbReference>
<reference evidence="10 11" key="1">
    <citation type="journal article" date="2016" name="Nat. Commun.">
        <title>Thousands of microbial genomes shed light on interconnected biogeochemical processes in an aquifer system.</title>
        <authorList>
            <person name="Anantharaman K."/>
            <person name="Brown C.T."/>
            <person name="Hug L.A."/>
            <person name="Sharon I."/>
            <person name="Castelle C.J."/>
            <person name="Probst A.J."/>
            <person name="Thomas B.C."/>
            <person name="Singh A."/>
            <person name="Wilkins M.J."/>
            <person name="Karaoz U."/>
            <person name="Brodie E.L."/>
            <person name="Williams K.H."/>
            <person name="Hubbard S.S."/>
            <person name="Banfield J.F."/>
        </authorList>
    </citation>
    <scope>NUCLEOTIDE SEQUENCE [LARGE SCALE GENOMIC DNA]</scope>
</reference>
<sequence length="1079" mass="120785">MEFTHLHTHSHFSLLDGLGKIDDLIARAKELGMTSLALTDHGNLYGAIEFYKKAKKAGIKPIIGCEMYIAQGAMKEKNPGIDDKRYHLTVLARTNEGYQNLISLVTVAHLEGFYYKPRVDKAALRTYANGLIALSGCLNGEIPRAILAKKRERAQTLIREYQDIFGKENFYLELGAHPNLPEQKIVNDALVELSQITGASVVGVNDIHYAHPDDADAQDILVSVQTGAKIDDENRLTMRTDDFSMKSGEEMAAFFKDIPEAIATTQEIARRCTVEITLGKPLLPTFSVPPEFTVESYLLELCKHGLRQRYGIQHFDVGARPAETAEILSRLEYELAVIKQTGFSSYFLIVQDFVNWAKSQSIIVGPGRGSAAGSLVSYLLNITNVDPIKYNLIFERFLNPERVSMPDIDLDFADTRRDEVLEYVSHKYGRDHVAQIITFGTMAARAAIRDAGRALGYPYAFCDQIAKLIPFQTTLTEALRDISELTTIYEANPEAKKLIDAAKKLEGVARHASVHACGVVISPEPLSHYLPLQYATRRGEKNRDTENTGKAIVTQYEMHAVEDLGLLKMDFLGLRNLSIIERTLTAIRERRGLSLLLDDIPLDDPLTYKLLQEARTTGVFQLESDGMKRYLKELCPTELEDVLSMVALYRPGPMEAIPDFIAAKHRKRKVSYLHPILQPILEKTYGIIVTQDQVLEIARTFAGFTYAEADVLRKAVGKKIKTLLDEQREKFITRSVKNGMTADVAEKVWNFIEPFARYGFNRAHAACYALVGYQTAYLKARYPAEFMASIMTAEGFEIERVAFLVDEARHMDIAVLPPSINKSKKTFTVVSDTEIRFGLGSVKNVGSNVVEAIIAARESGGEFLSVTDFVERVLHKDLNKKSLESLIKCGAMDMIGERNTLIHNLDTILEHSRSHQHAASSGQFSLFTSAPALDHSPIRLKEVPPTPKRERLSWEKELLGLYISEHPLEEYREKMQNKVTPLKDVERTPKHQLVKIGGIISSIKKIITKAGSPMLFVKIEDLTGAIEVLVFPRVLEKNPAVWQEEKIVLVKGKLSSSERDATIKLICDDAIDITASSLV</sequence>
<dbReference type="GO" id="GO:0006260">
    <property type="term" value="P:DNA replication"/>
    <property type="evidence" value="ECO:0007669"/>
    <property type="project" value="UniProtKB-KW"/>
</dbReference>
<dbReference type="Gene3D" id="3.20.20.140">
    <property type="entry name" value="Metal-dependent hydrolases"/>
    <property type="match status" value="1"/>
</dbReference>
<dbReference type="PANTHER" id="PTHR32294:SF0">
    <property type="entry name" value="DNA POLYMERASE III SUBUNIT ALPHA"/>
    <property type="match status" value="1"/>
</dbReference>
<evidence type="ECO:0000256" key="4">
    <source>
        <dbReference type="ARBA" id="ARBA00022679"/>
    </source>
</evidence>
<dbReference type="InterPro" id="IPR016195">
    <property type="entry name" value="Pol/histidinol_Pase-like"/>
</dbReference>
<evidence type="ECO:0000313" key="10">
    <source>
        <dbReference type="EMBL" id="OHA03482.1"/>
    </source>
</evidence>
<accession>A0A1G2KYB6</accession>
<dbReference type="EC" id="2.7.7.7" evidence="2"/>
<evidence type="ECO:0000256" key="8">
    <source>
        <dbReference type="ARBA" id="ARBA00049244"/>
    </source>
</evidence>
<dbReference type="GO" id="GO:0005737">
    <property type="term" value="C:cytoplasm"/>
    <property type="evidence" value="ECO:0007669"/>
    <property type="project" value="UniProtKB-SubCell"/>
</dbReference>
<dbReference type="InterPro" id="IPR041931">
    <property type="entry name" value="DNA_pol3_alpha_thumb_dom"/>
</dbReference>
<comment type="caution">
    <text evidence="10">The sequence shown here is derived from an EMBL/GenBank/DDBJ whole genome shotgun (WGS) entry which is preliminary data.</text>
</comment>
<dbReference type="SMART" id="SM00481">
    <property type="entry name" value="POLIIIAc"/>
    <property type="match status" value="1"/>
</dbReference>
<dbReference type="Pfam" id="PF01336">
    <property type="entry name" value="tRNA_anti-codon"/>
    <property type="match status" value="1"/>
</dbReference>
<evidence type="ECO:0000256" key="2">
    <source>
        <dbReference type="ARBA" id="ARBA00012417"/>
    </source>
</evidence>
<dbReference type="InterPro" id="IPR003141">
    <property type="entry name" value="Pol/His_phosphatase_N"/>
</dbReference>
<dbReference type="CDD" id="cd04485">
    <property type="entry name" value="DnaE_OBF"/>
    <property type="match status" value="1"/>
</dbReference>
<dbReference type="Pfam" id="PF17657">
    <property type="entry name" value="DNA_pol3_finger"/>
    <property type="match status" value="1"/>
</dbReference>
<dbReference type="NCBIfam" id="TIGR00594">
    <property type="entry name" value="polc"/>
    <property type="match status" value="1"/>
</dbReference>
<protein>
    <recommendedName>
        <fullName evidence="3">DNA polymerase III subunit alpha</fullName>
        <ecNumber evidence="2">2.7.7.7</ecNumber>
    </recommendedName>
</protein>